<name>A0A6A5ZHE9_9PLEO</name>
<keyword evidence="3" id="KW-1185">Reference proteome</keyword>
<gene>
    <name evidence="2" type="ORF">BDV96DRAFT_684878</name>
</gene>
<proteinExistence type="predicted"/>
<feature type="compositionally biased region" description="Basic and acidic residues" evidence="1">
    <location>
        <begin position="142"/>
        <end position="153"/>
    </location>
</feature>
<dbReference type="EMBL" id="ML977317">
    <property type="protein sequence ID" value="KAF2118217.1"/>
    <property type="molecule type" value="Genomic_DNA"/>
</dbReference>
<feature type="region of interest" description="Disordered" evidence="1">
    <location>
        <begin position="142"/>
        <end position="174"/>
    </location>
</feature>
<feature type="compositionally biased region" description="Polar residues" evidence="1">
    <location>
        <begin position="606"/>
        <end position="615"/>
    </location>
</feature>
<evidence type="ECO:0000256" key="1">
    <source>
        <dbReference type="SAM" id="MobiDB-lite"/>
    </source>
</evidence>
<dbReference type="Proteomes" id="UP000799770">
    <property type="component" value="Unassembled WGS sequence"/>
</dbReference>
<evidence type="ECO:0000313" key="3">
    <source>
        <dbReference type="Proteomes" id="UP000799770"/>
    </source>
</evidence>
<reference evidence="2" key="1">
    <citation type="journal article" date="2020" name="Stud. Mycol.">
        <title>101 Dothideomycetes genomes: a test case for predicting lifestyles and emergence of pathogens.</title>
        <authorList>
            <person name="Haridas S."/>
            <person name="Albert R."/>
            <person name="Binder M."/>
            <person name="Bloem J."/>
            <person name="Labutti K."/>
            <person name="Salamov A."/>
            <person name="Andreopoulos B."/>
            <person name="Baker S."/>
            <person name="Barry K."/>
            <person name="Bills G."/>
            <person name="Bluhm B."/>
            <person name="Cannon C."/>
            <person name="Castanera R."/>
            <person name="Culley D."/>
            <person name="Daum C."/>
            <person name="Ezra D."/>
            <person name="Gonzalez J."/>
            <person name="Henrissat B."/>
            <person name="Kuo A."/>
            <person name="Liang C."/>
            <person name="Lipzen A."/>
            <person name="Lutzoni F."/>
            <person name="Magnuson J."/>
            <person name="Mondo S."/>
            <person name="Nolan M."/>
            <person name="Ohm R."/>
            <person name="Pangilinan J."/>
            <person name="Park H.-J."/>
            <person name="Ramirez L."/>
            <person name="Alfaro M."/>
            <person name="Sun H."/>
            <person name="Tritt A."/>
            <person name="Yoshinaga Y."/>
            <person name="Zwiers L.-H."/>
            <person name="Turgeon B."/>
            <person name="Goodwin S."/>
            <person name="Spatafora J."/>
            <person name="Crous P."/>
            <person name="Grigoriev I."/>
        </authorList>
    </citation>
    <scope>NUCLEOTIDE SEQUENCE</scope>
    <source>
        <strain evidence="2">CBS 627.86</strain>
    </source>
</reference>
<accession>A0A6A5ZHE9</accession>
<dbReference type="AlphaFoldDB" id="A0A6A5ZHE9"/>
<sequence>MGRPPAVPRGEWVSSVSAHGIKKIWIDRAKQWLSAQGDTRNIRDLSRSDLCNLVDHIREKFASDPKNWPSLFGPKSQGTPVDGPFEAGRRRYLHSLSLREGIDQAVRQAWSDVVQYFNEELARVKKAGAELPAPIKILKQQKESLVESPRETKPVPSIPAHSSTPQARKRQTAKRTGAFITVNKGREAPAMKVKENSVMTYPDYQEALKKGTLSVAELQNKEAHISRRLQRGERIAIDGLARTWELHSTEFLKLYAEKIRPYNLGSYSDNLINWRPLNLSFVEHRTPEYRPNKHSGVIVLDADIRYTFHFLARENASLRKLSMHAWERYSEDRLHDHRGSRNDFHNPARRGSRVRITFLGPELLKIEIYIIMCEYVGEWVTGYATPCLEKEEEKEEEEEEEEGNDAFADVLQEHQKIMRKAKHMEEKARSNLAGVVFPSIEGDWDLYSPDVLNMKRKTSSSEDDLLDGSIPIGELQISVNDVNCECIMWGIEEDLTYPFFEMPTAVLEQCSVRLMHQENFSEGTIVFLGSGYLYLRMEVGGDRVKLVGVQSGRGGYVTGDSDYERPDPESDDSDDSSDWSNSVTFEDSNEVEHETRGTPPRGPVPSVQSKSTAQVGNHVKLPVPTKDSTFSTSRHEDDFNDSGIEEDLVHKLSLASLDSTDDDFNIKQEEEEFDSGMWLRDGDIYYDNDEDDTAENRLVHNILRRYIDNRDKDVDEIDDIRWSKNDEDELDWYDDYYEVWR</sequence>
<evidence type="ECO:0000313" key="2">
    <source>
        <dbReference type="EMBL" id="KAF2118217.1"/>
    </source>
</evidence>
<organism evidence="2 3">
    <name type="scientific">Lophiotrema nucula</name>
    <dbReference type="NCBI Taxonomy" id="690887"/>
    <lineage>
        <taxon>Eukaryota</taxon>
        <taxon>Fungi</taxon>
        <taxon>Dikarya</taxon>
        <taxon>Ascomycota</taxon>
        <taxon>Pezizomycotina</taxon>
        <taxon>Dothideomycetes</taxon>
        <taxon>Pleosporomycetidae</taxon>
        <taxon>Pleosporales</taxon>
        <taxon>Lophiotremataceae</taxon>
        <taxon>Lophiotrema</taxon>
    </lineage>
</organism>
<protein>
    <submittedName>
        <fullName evidence="2">Uncharacterized protein</fullName>
    </submittedName>
</protein>
<feature type="region of interest" description="Disordered" evidence="1">
    <location>
        <begin position="555"/>
        <end position="641"/>
    </location>
</feature>